<dbReference type="OrthoDB" id="7053339at2"/>
<comment type="pathway">
    <text evidence="3">Porphyrin-containing compound metabolism; protoheme biosynthesis.</text>
</comment>
<dbReference type="KEGG" id="pox:MB84_11065"/>
<feature type="domain" description="HemY N-terminal" evidence="11">
    <location>
        <begin position="26"/>
        <end position="131"/>
    </location>
</feature>
<evidence type="ECO:0000256" key="3">
    <source>
        <dbReference type="ARBA" id="ARBA00004744"/>
    </source>
</evidence>
<dbReference type="Proteomes" id="UP000035050">
    <property type="component" value="Chromosome"/>
</dbReference>
<dbReference type="HOGENOM" id="CLU_037501_0_1_4"/>
<dbReference type="Gene3D" id="1.25.40.10">
    <property type="entry name" value="Tetratricopeptide repeat domain"/>
    <property type="match status" value="1"/>
</dbReference>
<dbReference type="InterPro" id="IPR010817">
    <property type="entry name" value="HemY_N"/>
</dbReference>
<organism evidence="12 13">
    <name type="scientific">Pandoraea oxalativorans</name>
    <dbReference type="NCBI Taxonomy" id="573737"/>
    <lineage>
        <taxon>Bacteria</taxon>
        <taxon>Pseudomonadati</taxon>
        <taxon>Pseudomonadota</taxon>
        <taxon>Betaproteobacteria</taxon>
        <taxon>Burkholderiales</taxon>
        <taxon>Burkholderiaceae</taxon>
        <taxon>Pandoraea</taxon>
    </lineage>
</organism>
<evidence type="ECO:0000313" key="12">
    <source>
        <dbReference type="EMBL" id="AKC69901.1"/>
    </source>
</evidence>
<evidence type="ECO:0000256" key="5">
    <source>
        <dbReference type="ARBA" id="ARBA00022519"/>
    </source>
</evidence>
<comment type="subcellular location">
    <subcellularLocation>
        <location evidence="2">Cell inner membrane</location>
        <topology evidence="2">Multi-pass membrane protein</topology>
    </subcellularLocation>
</comment>
<dbReference type="InterPro" id="IPR011990">
    <property type="entry name" value="TPR-like_helical_dom_sf"/>
</dbReference>
<evidence type="ECO:0000256" key="2">
    <source>
        <dbReference type="ARBA" id="ARBA00004429"/>
    </source>
</evidence>
<evidence type="ECO:0000256" key="6">
    <source>
        <dbReference type="ARBA" id="ARBA00022692"/>
    </source>
</evidence>
<keyword evidence="7 10" id="KW-1133">Transmembrane helix</keyword>
<gene>
    <name evidence="12" type="ORF">MB84_11065</name>
</gene>
<keyword evidence="8 10" id="KW-0472">Membrane</keyword>
<comment type="function">
    <text evidence="1">Involved in a late step of protoheme IX synthesis.</text>
</comment>
<feature type="transmembrane region" description="Helical" evidence="10">
    <location>
        <begin position="44"/>
        <end position="62"/>
    </location>
</feature>
<evidence type="ECO:0000256" key="7">
    <source>
        <dbReference type="ARBA" id="ARBA00022989"/>
    </source>
</evidence>
<evidence type="ECO:0000256" key="1">
    <source>
        <dbReference type="ARBA" id="ARBA00002962"/>
    </source>
</evidence>
<reference evidence="12" key="1">
    <citation type="submission" date="2016-06" db="EMBL/GenBank/DDBJ databases">
        <title>Pandoraea oxalativorans DSM 23570 Genome Sequencing.</title>
        <authorList>
            <person name="Ee R."/>
            <person name="Lim Y.-L."/>
            <person name="Yong D."/>
            <person name="Yin W.-F."/>
            <person name="Chan K.-G."/>
        </authorList>
    </citation>
    <scope>NUCLEOTIDE SEQUENCE</scope>
    <source>
        <strain evidence="12">DSM 23570</strain>
    </source>
</reference>
<sequence length="390" mass="43981">MRGLIWLTLLFAVAAGFAVLATFNHGQVVMLVPPYRIDVSLNLFVLALLALFVALYVIVRVLRNIYKMPERVAAYRNRQRSRRANIALRDAVANLFAGRYTRAEKAAREAAEQDDNRGVAAIIGARAAHRMREFARRDAWLTEAQGANLEEARLLQTAELRVDTRDAEGALEALTEMRAQGARRMQAQLVALRAHQHLKHWPEVLNLLKVLEKREALHPALAAKLKQTASEGILRDHRHDADALLKCWQELPADARTSARTADVAAELLISLDRPREARDIVEAALAEHWDGRLLRRYAECAGADALPLIQKAEAWQQRHPNDPDLLYALGKLCQHQRLWGKAQTFLEGALRHTADRHLQQRLHLALAQLFEGLGQMDQANRHYRACATA</sequence>
<dbReference type="RefSeq" id="WP_046291169.1">
    <property type="nucleotide sequence ID" value="NZ_CP011253.3"/>
</dbReference>
<proteinExistence type="predicted"/>
<evidence type="ECO:0000256" key="8">
    <source>
        <dbReference type="ARBA" id="ARBA00023136"/>
    </source>
</evidence>
<evidence type="ECO:0000256" key="9">
    <source>
        <dbReference type="ARBA" id="ARBA00023244"/>
    </source>
</evidence>
<dbReference type="UniPathway" id="UPA00252"/>
<keyword evidence="4" id="KW-1003">Cell membrane</keyword>
<dbReference type="PATRIC" id="fig|573737.6.peg.3084"/>
<dbReference type="AlphaFoldDB" id="A0A0E3YAY4"/>
<dbReference type="Pfam" id="PF07219">
    <property type="entry name" value="HemY_N"/>
    <property type="match status" value="1"/>
</dbReference>
<protein>
    <submittedName>
        <fullName evidence="12">Heme biosynthesis protein HemY</fullName>
    </submittedName>
</protein>
<accession>A0A0E3YAY4</accession>
<dbReference type="GO" id="GO:0042168">
    <property type="term" value="P:heme metabolic process"/>
    <property type="evidence" value="ECO:0007669"/>
    <property type="project" value="InterPro"/>
</dbReference>
<keyword evidence="9" id="KW-0627">Porphyrin biosynthesis</keyword>
<dbReference type="EMBL" id="CP011253">
    <property type="protein sequence ID" value="AKC69901.1"/>
    <property type="molecule type" value="Genomic_DNA"/>
</dbReference>
<keyword evidence="13" id="KW-1185">Reference proteome</keyword>
<dbReference type="NCBIfam" id="TIGR00540">
    <property type="entry name" value="TPR_hemY_coli"/>
    <property type="match status" value="1"/>
</dbReference>
<dbReference type="GO" id="GO:0005886">
    <property type="term" value="C:plasma membrane"/>
    <property type="evidence" value="ECO:0007669"/>
    <property type="project" value="UniProtKB-SubCell"/>
</dbReference>
<keyword evidence="6 10" id="KW-0812">Transmembrane</keyword>
<evidence type="ECO:0000313" key="13">
    <source>
        <dbReference type="Proteomes" id="UP000035050"/>
    </source>
</evidence>
<dbReference type="InterPro" id="IPR005254">
    <property type="entry name" value="Heme_biosyn_assoc_TPR_pro"/>
</dbReference>
<keyword evidence="5" id="KW-0997">Cell inner membrane</keyword>
<evidence type="ECO:0000259" key="11">
    <source>
        <dbReference type="Pfam" id="PF07219"/>
    </source>
</evidence>
<evidence type="ECO:0000256" key="4">
    <source>
        <dbReference type="ARBA" id="ARBA00022475"/>
    </source>
</evidence>
<name>A0A0E3YAY4_9BURK</name>
<dbReference type="SUPFAM" id="SSF48452">
    <property type="entry name" value="TPR-like"/>
    <property type="match status" value="1"/>
</dbReference>
<evidence type="ECO:0000256" key="10">
    <source>
        <dbReference type="SAM" id="Phobius"/>
    </source>
</evidence>
<dbReference type="GO" id="GO:0006779">
    <property type="term" value="P:porphyrin-containing compound biosynthetic process"/>
    <property type="evidence" value="ECO:0007669"/>
    <property type="project" value="UniProtKB-KW"/>
</dbReference>